<dbReference type="SUPFAM" id="SSF53335">
    <property type="entry name" value="S-adenosyl-L-methionine-dependent methyltransferases"/>
    <property type="match status" value="1"/>
</dbReference>
<dbReference type="Proteomes" id="UP001500212">
    <property type="component" value="Unassembled WGS sequence"/>
</dbReference>
<reference evidence="2" key="1">
    <citation type="journal article" date="2019" name="Int. J. Syst. Evol. Microbiol.">
        <title>The Global Catalogue of Microorganisms (GCM) 10K type strain sequencing project: providing services to taxonomists for standard genome sequencing and annotation.</title>
        <authorList>
            <consortium name="The Broad Institute Genomics Platform"/>
            <consortium name="The Broad Institute Genome Sequencing Center for Infectious Disease"/>
            <person name="Wu L."/>
            <person name="Ma J."/>
        </authorList>
    </citation>
    <scope>NUCLEOTIDE SEQUENCE [LARGE SCALE GENOMIC DNA]</scope>
    <source>
        <strain evidence="2">JCM 17938</strain>
    </source>
</reference>
<keyword evidence="2" id="KW-1185">Reference proteome</keyword>
<organism evidence="1 2">
    <name type="scientific">Actinoallomurus liliacearum</name>
    <dbReference type="NCBI Taxonomy" id="1080073"/>
    <lineage>
        <taxon>Bacteria</taxon>
        <taxon>Bacillati</taxon>
        <taxon>Actinomycetota</taxon>
        <taxon>Actinomycetes</taxon>
        <taxon>Streptosporangiales</taxon>
        <taxon>Thermomonosporaceae</taxon>
        <taxon>Actinoallomurus</taxon>
    </lineage>
</organism>
<name>A0ABP8U1Q2_9ACTN</name>
<dbReference type="RefSeq" id="WP_345367109.1">
    <property type="nucleotide sequence ID" value="NZ_BAABHJ010000040.1"/>
</dbReference>
<gene>
    <name evidence="1" type="ORF">GCM10023195_85440</name>
</gene>
<proteinExistence type="predicted"/>
<sequence length="96" mass="10358">MTPTHDHDSQDVLDEQVAYYRARAPEYESGVLPFLGPELSAALDAFRPAGSVLELACGPGIWTARSAEVGTGCLPRRRGQLSLTSRPSAWASTIAW</sequence>
<dbReference type="Gene3D" id="3.40.50.150">
    <property type="entry name" value="Vaccinia Virus protein VP39"/>
    <property type="match status" value="1"/>
</dbReference>
<evidence type="ECO:0000313" key="2">
    <source>
        <dbReference type="Proteomes" id="UP001500212"/>
    </source>
</evidence>
<protein>
    <recommendedName>
        <fullName evidence="3">Methyltransferase domain-containing protein</fullName>
    </recommendedName>
</protein>
<accession>A0ABP8U1Q2</accession>
<dbReference type="EMBL" id="BAABHJ010000040">
    <property type="protein sequence ID" value="GAA4618939.1"/>
    <property type="molecule type" value="Genomic_DNA"/>
</dbReference>
<evidence type="ECO:0008006" key="3">
    <source>
        <dbReference type="Google" id="ProtNLM"/>
    </source>
</evidence>
<comment type="caution">
    <text evidence="1">The sequence shown here is derived from an EMBL/GenBank/DDBJ whole genome shotgun (WGS) entry which is preliminary data.</text>
</comment>
<evidence type="ECO:0000313" key="1">
    <source>
        <dbReference type="EMBL" id="GAA4618939.1"/>
    </source>
</evidence>
<dbReference type="InterPro" id="IPR029063">
    <property type="entry name" value="SAM-dependent_MTases_sf"/>
</dbReference>